<evidence type="ECO:0000313" key="2">
    <source>
        <dbReference type="Proteomes" id="UP000502699"/>
    </source>
</evidence>
<dbReference type="RefSeq" id="WP_166271165.1">
    <property type="nucleotide sequence ID" value="NZ_CP048029.1"/>
</dbReference>
<dbReference type="EMBL" id="CP048029">
    <property type="protein sequence ID" value="QIK38406.1"/>
    <property type="molecule type" value="Genomic_DNA"/>
</dbReference>
<keyword evidence="2" id="KW-1185">Reference proteome</keyword>
<dbReference type="KEGG" id="cjap:GWK36_10920"/>
<proteinExistence type="predicted"/>
<dbReference type="AlphaFoldDB" id="A0A6G7VEV9"/>
<organism evidence="1 2">
    <name type="scientific">Caldichromatium japonicum</name>
    <dbReference type="NCBI Taxonomy" id="2699430"/>
    <lineage>
        <taxon>Bacteria</taxon>
        <taxon>Pseudomonadati</taxon>
        <taxon>Pseudomonadota</taxon>
        <taxon>Gammaproteobacteria</taxon>
        <taxon>Chromatiales</taxon>
        <taxon>Chromatiaceae</taxon>
        <taxon>Caldichromatium</taxon>
    </lineage>
</organism>
<sequence>MVDESGVGEVVVEGLLGVRRATGRAPCAAVAVKRWSSGQWCDCALAGMAAGLEERESDPLGKPLVMPARG</sequence>
<dbReference type="Proteomes" id="UP000502699">
    <property type="component" value="Chromosome"/>
</dbReference>
<accession>A0A6G7VEV9</accession>
<gene>
    <name evidence="1" type="ORF">GWK36_10920</name>
</gene>
<evidence type="ECO:0000313" key="1">
    <source>
        <dbReference type="EMBL" id="QIK38406.1"/>
    </source>
</evidence>
<protein>
    <submittedName>
        <fullName evidence="1">Uncharacterized protein</fullName>
    </submittedName>
</protein>
<name>A0A6G7VEV9_9GAMM</name>
<reference evidence="2" key="1">
    <citation type="submission" date="2020-01" db="EMBL/GenBank/DDBJ databases">
        <title>Caldichromatium gen. nov., sp. nov., a thermophilic purple sulfur bacterium member of the family Chromatiaceae isolated from Nakabusa hot spring, Japan.</title>
        <authorList>
            <person name="Saini M.K."/>
            <person name="Hanada S."/>
            <person name="Tank M."/>
        </authorList>
    </citation>
    <scope>NUCLEOTIDE SEQUENCE [LARGE SCALE GENOMIC DNA]</scope>
    <source>
        <strain evidence="2">No.7</strain>
    </source>
</reference>